<gene>
    <name evidence="5" type="ORF">KC222_13310</name>
</gene>
<comment type="similarity">
    <text evidence="1">Belongs to the glycosyltransferase 2 family.</text>
</comment>
<keyword evidence="3" id="KW-0808">Transferase</keyword>
<keyword evidence="6" id="KW-1185">Reference proteome</keyword>
<dbReference type="PANTHER" id="PTHR43179:SF12">
    <property type="entry name" value="GALACTOFURANOSYLTRANSFERASE GLFT2"/>
    <property type="match status" value="1"/>
</dbReference>
<protein>
    <submittedName>
        <fullName evidence="5">Glycosyltransferase family 2 protein</fullName>
    </submittedName>
</protein>
<organism evidence="5 6">
    <name type="scientific">Cedecea davisae</name>
    <dbReference type="NCBI Taxonomy" id="158484"/>
    <lineage>
        <taxon>Bacteria</taxon>
        <taxon>Pseudomonadati</taxon>
        <taxon>Pseudomonadota</taxon>
        <taxon>Gammaproteobacteria</taxon>
        <taxon>Enterobacterales</taxon>
        <taxon>Enterobacteriaceae</taxon>
        <taxon>Cedecea</taxon>
    </lineage>
</organism>
<dbReference type="InterPro" id="IPR001173">
    <property type="entry name" value="Glyco_trans_2-like"/>
</dbReference>
<evidence type="ECO:0000313" key="5">
    <source>
        <dbReference type="EMBL" id="MBU4682984.1"/>
    </source>
</evidence>
<accession>A0ABS6DID7</accession>
<dbReference type="NCBIfam" id="TIGR01556">
    <property type="entry name" value="rhamnosyltran"/>
    <property type="match status" value="1"/>
</dbReference>
<comment type="caution">
    <text evidence="5">The sequence shown here is derived from an EMBL/GenBank/DDBJ whole genome shotgun (WGS) entry which is preliminary data.</text>
</comment>
<evidence type="ECO:0000259" key="4">
    <source>
        <dbReference type="Pfam" id="PF00535"/>
    </source>
</evidence>
<dbReference type="EMBL" id="JAGRYU010000025">
    <property type="protein sequence ID" value="MBU4682984.1"/>
    <property type="molecule type" value="Genomic_DNA"/>
</dbReference>
<dbReference type="CDD" id="cd02526">
    <property type="entry name" value="GT2_RfbF_like"/>
    <property type="match status" value="1"/>
</dbReference>
<reference evidence="6" key="1">
    <citation type="submission" date="2023-07" db="EMBL/GenBank/DDBJ databases">
        <title>Cedecea davisae an AmpC producer and its therapeutic implications.</title>
        <authorList>
            <person name="Notter J."/>
        </authorList>
    </citation>
    <scope>NUCLEOTIDE SEQUENCE [LARGE SCALE GENOMIC DNA]</scope>
    <source>
        <strain evidence="6">1</strain>
    </source>
</reference>
<dbReference type="Proteomes" id="UP000686327">
    <property type="component" value="Unassembled WGS sequence"/>
</dbReference>
<feature type="domain" description="Glycosyltransferase 2-like" evidence="4">
    <location>
        <begin position="15"/>
        <end position="114"/>
    </location>
</feature>
<dbReference type="Pfam" id="PF00535">
    <property type="entry name" value="Glycos_transf_2"/>
    <property type="match status" value="1"/>
</dbReference>
<proteinExistence type="inferred from homology"/>
<evidence type="ECO:0000256" key="1">
    <source>
        <dbReference type="ARBA" id="ARBA00006739"/>
    </source>
</evidence>
<evidence type="ECO:0000313" key="6">
    <source>
        <dbReference type="Proteomes" id="UP000686327"/>
    </source>
</evidence>
<evidence type="ECO:0000256" key="2">
    <source>
        <dbReference type="ARBA" id="ARBA00022676"/>
    </source>
</evidence>
<evidence type="ECO:0000256" key="3">
    <source>
        <dbReference type="ARBA" id="ARBA00022679"/>
    </source>
</evidence>
<name>A0ABS6DID7_9ENTR</name>
<dbReference type="PANTHER" id="PTHR43179">
    <property type="entry name" value="RHAMNOSYLTRANSFERASE WBBL"/>
    <property type="match status" value="1"/>
</dbReference>
<keyword evidence="2" id="KW-0328">Glycosyltransferase</keyword>
<dbReference type="RefSeq" id="WP_216376099.1">
    <property type="nucleotide sequence ID" value="NZ_JAGRYT010000028.1"/>
</dbReference>
<sequence>MINSDKTASAYAAAVIVTYNAKKENLLSLVQKLSDQVFLTIIVDNASSNAKEISEAVALVPRTKFIELDQNYGIAYAQNIGIREGIEQNATHTILFDQDSAITDSFAVDMLEQFLAIQKKEPIGTLGPTLQDARYGYIYPVIRLSKHGFRKKVIPEPGSKNAVEVSCIIASGSLIDNKVFETVGYFNESLFIDYVDTEWCLRCLDKKFKVFVTPQVVMQHEIGDTHISLLRFIIPVHSPWRRYYRVRNGFYLLLMPHVPKLISCREITFSFIHQIILFVVKKDVDYLKYYLKSVRDGIKNIYATYHNRKS</sequence>
<dbReference type="InterPro" id="IPR006446">
    <property type="entry name" value="RhaTrfase"/>
</dbReference>